<feature type="region of interest" description="Disordered" evidence="8">
    <location>
        <begin position="254"/>
        <end position="282"/>
    </location>
</feature>
<dbReference type="InterPro" id="IPR018376">
    <property type="entry name" value="Enoyl-CoA_hyd/isom_CS"/>
</dbReference>
<gene>
    <name evidence="9" type="ORF">BST20_06275</name>
</gene>
<dbReference type="PANTHER" id="PTHR43459:SF1">
    <property type="entry name" value="EG:BACN32G11.4 PROTEIN"/>
    <property type="match status" value="1"/>
</dbReference>
<accession>A0AA91LZH3</accession>
<dbReference type="PROSITE" id="PS00166">
    <property type="entry name" value="ENOYL_COA_HYDRATASE"/>
    <property type="match status" value="1"/>
</dbReference>
<dbReference type="RefSeq" id="WP_083130556.1">
    <property type="nucleotide sequence ID" value="NZ_AP022607.1"/>
</dbReference>
<reference evidence="9 10" key="1">
    <citation type="submission" date="2016-12" db="EMBL/GenBank/DDBJ databases">
        <title>The new phylogeny of genus Mycobacterium.</title>
        <authorList>
            <person name="Tortoli E."/>
            <person name="Trovato A."/>
            <person name="Cirillo D.M."/>
        </authorList>
    </citation>
    <scope>NUCLEOTIDE SEQUENCE [LARGE SCALE GENOMIC DNA]</scope>
    <source>
        <strain evidence="9 10">DSM 44624</strain>
    </source>
</reference>
<dbReference type="InterPro" id="IPR029045">
    <property type="entry name" value="ClpP/crotonase-like_dom_sf"/>
</dbReference>
<evidence type="ECO:0000256" key="3">
    <source>
        <dbReference type="ARBA" id="ARBA00022832"/>
    </source>
</evidence>
<dbReference type="Pfam" id="PF00378">
    <property type="entry name" value="ECH_1"/>
    <property type="match status" value="1"/>
</dbReference>
<evidence type="ECO:0000313" key="10">
    <source>
        <dbReference type="Proteomes" id="UP000192441"/>
    </source>
</evidence>
<dbReference type="CDD" id="cd06558">
    <property type="entry name" value="crotonase-like"/>
    <property type="match status" value="1"/>
</dbReference>
<evidence type="ECO:0008006" key="11">
    <source>
        <dbReference type="Google" id="ProtNLM"/>
    </source>
</evidence>
<evidence type="ECO:0000256" key="1">
    <source>
        <dbReference type="ARBA" id="ARBA00002994"/>
    </source>
</evidence>
<organism evidence="9 10">
    <name type="scientific">Mycobacterium branderi</name>
    <dbReference type="NCBI Taxonomy" id="43348"/>
    <lineage>
        <taxon>Bacteria</taxon>
        <taxon>Bacillati</taxon>
        <taxon>Actinomycetota</taxon>
        <taxon>Actinomycetes</taxon>
        <taxon>Mycobacteriales</taxon>
        <taxon>Mycobacteriaceae</taxon>
        <taxon>Mycobacterium</taxon>
    </lineage>
</organism>
<evidence type="ECO:0000256" key="4">
    <source>
        <dbReference type="ARBA" id="ARBA00023098"/>
    </source>
</evidence>
<comment type="function">
    <text evidence="1">Could possibly oxidize fatty acids using specific components.</text>
</comment>
<dbReference type="GO" id="GO:0004300">
    <property type="term" value="F:enoyl-CoA hydratase activity"/>
    <property type="evidence" value="ECO:0007669"/>
    <property type="project" value="UniProtKB-EC"/>
</dbReference>
<dbReference type="GO" id="GO:0006631">
    <property type="term" value="P:fatty acid metabolic process"/>
    <property type="evidence" value="ECO:0007669"/>
    <property type="project" value="UniProtKB-KW"/>
</dbReference>
<dbReference type="Proteomes" id="UP000192441">
    <property type="component" value="Unassembled WGS sequence"/>
</dbReference>
<comment type="catalytic activity">
    <reaction evidence="6">
        <text>a 4-saturated-(3S)-3-hydroxyacyl-CoA = a (3E)-enoyl-CoA + H2O</text>
        <dbReference type="Rhea" id="RHEA:20724"/>
        <dbReference type="ChEBI" id="CHEBI:15377"/>
        <dbReference type="ChEBI" id="CHEBI:58521"/>
        <dbReference type="ChEBI" id="CHEBI:137480"/>
        <dbReference type="EC" id="4.2.1.17"/>
    </reaction>
</comment>
<protein>
    <recommendedName>
        <fullName evidence="11">Enoyl-CoA hydratase</fullName>
    </recommendedName>
</protein>
<dbReference type="Gene3D" id="3.90.226.10">
    <property type="entry name" value="2-enoyl-CoA Hydratase, Chain A, domain 1"/>
    <property type="match status" value="1"/>
</dbReference>
<dbReference type="PANTHER" id="PTHR43459">
    <property type="entry name" value="ENOYL-COA HYDRATASE"/>
    <property type="match status" value="1"/>
</dbReference>
<evidence type="ECO:0000256" key="7">
    <source>
        <dbReference type="RuleBase" id="RU003707"/>
    </source>
</evidence>
<dbReference type="Gene3D" id="1.10.12.10">
    <property type="entry name" value="Lyase 2-enoyl-coa Hydratase, Chain A, domain 2"/>
    <property type="match status" value="1"/>
</dbReference>
<evidence type="ECO:0000256" key="8">
    <source>
        <dbReference type="SAM" id="MobiDB-lite"/>
    </source>
</evidence>
<dbReference type="AlphaFoldDB" id="A0AA91LZH3"/>
<comment type="caution">
    <text evidence="9">The sequence shown here is derived from an EMBL/GenBank/DDBJ whole genome shotgun (WGS) entry which is preliminary data.</text>
</comment>
<evidence type="ECO:0000256" key="6">
    <source>
        <dbReference type="ARBA" id="ARBA00023717"/>
    </source>
</evidence>
<evidence type="ECO:0000256" key="5">
    <source>
        <dbReference type="ARBA" id="ARBA00023709"/>
    </source>
</evidence>
<dbReference type="SUPFAM" id="SSF52096">
    <property type="entry name" value="ClpP/crotonase"/>
    <property type="match status" value="1"/>
</dbReference>
<comment type="catalytic activity">
    <reaction evidence="5">
        <text>a (3S)-3-hydroxyacyl-CoA = a (2E)-enoyl-CoA + H2O</text>
        <dbReference type="Rhea" id="RHEA:16105"/>
        <dbReference type="ChEBI" id="CHEBI:15377"/>
        <dbReference type="ChEBI" id="CHEBI:57318"/>
        <dbReference type="ChEBI" id="CHEBI:58856"/>
        <dbReference type="EC" id="4.2.1.17"/>
    </reaction>
</comment>
<evidence type="ECO:0000256" key="2">
    <source>
        <dbReference type="ARBA" id="ARBA00005254"/>
    </source>
</evidence>
<name>A0AA91LZH3_9MYCO</name>
<keyword evidence="3" id="KW-0276">Fatty acid metabolism</keyword>
<dbReference type="EMBL" id="MVHM01000002">
    <property type="protein sequence ID" value="ORA40175.1"/>
    <property type="molecule type" value="Genomic_DNA"/>
</dbReference>
<keyword evidence="4" id="KW-0443">Lipid metabolism</keyword>
<proteinExistence type="inferred from homology"/>
<dbReference type="InterPro" id="IPR014748">
    <property type="entry name" value="Enoyl-CoA_hydra_C"/>
</dbReference>
<dbReference type="InterPro" id="IPR001753">
    <property type="entry name" value="Enoyl-CoA_hydra/iso"/>
</dbReference>
<feature type="compositionally biased region" description="Polar residues" evidence="8">
    <location>
        <begin position="273"/>
        <end position="282"/>
    </location>
</feature>
<evidence type="ECO:0000313" key="9">
    <source>
        <dbReference type="EMBL" id="ORA40175.1"/>
    </source>
</evidence>
<sequence>MADEVLVELRDGVAWIVLNRPERLNAMNGPLMDSLAERLGWAARNPDVRCVVLCGSGSSFCAGGDVALMTDAARGASAQDNIGPRIDEQVDALDRRFASIEHLVSMPKPTVAMIRGWALGGGLCLALACDLRFAADDAKLGAGFLKQAISGNFGLAFLLASVLGSARAREFVLLHEWVSATDALLMGLVSAVRPSAELQSYTESVCSRLASGPTFAYGKFKDSLNFAMGTDLRRVLHYEAVNSRMTSLSDDAREAAAAFREKREPRFAGAPETGNTDKGVQR</sequence>
<comment type="similarity">
    <text evidence="2 7">Belongs to the enoyl-CoA hydratase/isomerase family.</text>
</comment>
<feature type="compositionally biased region" description="Basic and acidic residues" evidence="8">
    <location>
        <begin position="254"/>
        <end position="266"/>
    </location>
</feature>